<accession>A0ABZ2KKF2</accession>
<gene>
    <name evidence="1" type="ORF">LZC95_11450</name>
</gene>
<dbReference type="RefSeq" id="WP_394848066.1">
    <property type="nucleotide sequence ID" value="NZ_CP089982.1"/>
</dbReference>
<dbReference type="InterPro" id="IPR026350">
    <property type="entry name" value="GxxExxY"/>
</dbReference>
<evidence type="ECO:0000313" key="2">
    <source>
        <dbReference type="Proteomes" id="UP001379533"/>
    </source>
</evidence>
<dbReference type="EMBL" id="CP089982">
    <property type="protein sequence ID" value="WXA97449.1"/>
    <property type="molecule type" value="Genomic_DNA"/>
</dbReference>
<proteinExistence type="predicted"/>
<reference evidence="1 2" key="1">
    <citation type="submission" date="2021-12" db="EMBL/GenBank/DDBJ databases">
        <title>Discovery of the Pendulisporaceae a myxobacterial family with distinct sporulation behavior and unique specialized metabolism.</title>
        <authorList>
            <person name="Garcia R."/>
            <person name="Popoff A."/>
            <person name="Bader C.D."/>
            <person name="Loehr J."/>
            <person name="Walesch S."/>
            <person name="Walt C."/>
            <person name="Boldt J."/>
            <person name="Bunk B."/>
            <person name="Haeckl F.J.F.P.J."/>
            <person name="Gunesch A.P."/>
            <person name="Birkelbach J."/>
            <person name="Nuebel U."/>
            <person name="Pietschmann T."/>
            <person name="Bach T."/>
            <person name="Mueller R."/>
        </authorList>
    </citation>
    <scope>NUCLEOTIDE SEQUENCE [LARGE SCALE GENOMIC DNA]</scope>
    <source>
        <strain evidence="1 2">MSr12523</strain>
    </source>
</reference>
<name>A0ABZ2KKF2_9BACT</name>
<organism evidence="1 2">
    <name type="scientific">Pendulispora brunnea</name>
    <dbReference type="NCBI Taxonomy" id="2905690"/>
    <lineage>
        <taxon>Bacteria</taxon>
        <taxon>Pseudomonadati</taxon>
        <taxon>Myxococcota</taxon>
        <taxon>Myxococcia</taxon>
        <taxon>Myxococcales</taxon>
        <taxon>Sorangiineae</taxon>
        <taxon>Pendulisporaceae</taxon>
        <taxon>Pendulispora</taxon>
    </lineage>
</organism>
<dbReference type="Proteomes" id="UP001379533">
    <property type="component" value="Chromosome"/>
</dbReference>
<dbReference type="Pfam" id="PF13366">
    <property type="entry name" value="PDDEXK_3"/>
    <property type="match status" value="1"/>
</dbReference>
<sequence length="142" mass="16028">MEQGGGEAGRFGGWSDAVIGACIEVHRYLGPGLLESAYEECVAYELRERGLRFERQRPLPLEYKGVKLECGYRLDLVVEESLIVELKCVERLLPIHEAQLLTYLRLSGLRTGLLVNFREAVLKDGLRRLTNQTKSPRLPASL</sequence>
<protein>
    <submittedName>
        <fullName evidence="1">GxxExxY protein</fullName>
    </submittedName>
</protein>
<dbReference type="NCBIfam" id="TIGR04256">
    <property type="entry name" value="GxxExxY"/>
    <property type="match status" value="1"/>
</dbReference>
<evidence type="ECO:0000313" key="1">
    <source>
        <dbReference type="EMBL" id="WXA97449.1"/>
    </source>
</evidence>
<keyword evidence="2" id="KW-1185">Reference proteome</keyword>